<dbReference type="Pfam" id="PF23744">
    <property type="entry name" value="ARM_LRRK2"/>
    <property type="match status" value="1"/>
</dbReference>
<dbReference type="PANTHER" id="PTHR22895">
    <property type="entry name" value="ARMADILLO REPEAT-CONTAINING PROTEIN 6"/>
    <property type="match status" value="1"/>
</dbReference>
<dbReference type="SUPFAM" id="SSF48371">
    <property type="entry name" value="ARM repeat"/>
    <property type="match status" value="2"/>
</dbReference>
<comment type="caution">
    <text evidence="3">The sequence shown here is derived from an EMBL/GenBank/DDBJ whole genome shotgun (WGS) entry which is preliminary data.</text>
</comment>
<sequence>MAPPKSVRSISQQAFDELVKENIEDLGMDSTEALEDAIQTLTLQGVDLSGIVTSILGSGEENPVIQSLEKLKELDRDCKQGDGDETDVKEIIEWLDKLNDACHVDGSGNAAIATKNGAIELVCSICSKLGSEGLVSALKTLVSLLHDLQSTEIFREISGPKMVMNILNNRKENISILNSGFAVVSAAATGNEVLKEAFMNLKIDELILQCLREFSRGSIPCLYDAVQVLLTSDDNRVVASEVYGYARRFAKIGIVEALVDSLHDGIKAPSLVSASVALKAIAVNDEICRAVAESGGIDAILRCIDDSSEQGEKVVAITCCSLLSKLAGSDINKSAIVDKDGMNKLMKLATRFSDDPAVLHEVMSMITVLSLRSPHNAACAIEAGAGDIVIQAMQRFPESELLQRSCCFMIRNLVVRNPENRTILLGNGIEKLIRKAKMNYKSCTNAATDALRDLGLDNYNL</sequence>
<dbReference type="SMART" id="SM00185">
    <property type="entry name" value="ARM"/>
    <property type="match status" value="4"/>
</dbReference>
<name>A0A6N2BKB8_SOLCI</name>
<gene>
    <name evidence="3" type="ORF">EJD97_009471</name>
</gene>
<evidence type="ECO:0000256" key="1">
    <source>
        <dbReference type="ARBA" id="ARBA00022737"/>
    </source>
</evidence>
<evidence type="ECO:0000313" key="3">
    <source>
        <dbReference type="EMBL" id="TMW95024.1"/>
    </source>
</evidence>
<reference evidence="3" key="1">
    <citation type="submission" date="2019-05" db="EMBL/GenBank/DDBJ databases">
        <title>The de novo reference genome and transcriptome assemblies of the wild tomato species Solanum chilense.</title>
        <authorList>
            <person name="Stam R."/>
            <person name="Nosenko T."/>
            <person name="Hoerger A.C."/>
            <person name="Stephan W."/>
            <person name="Seidel M.A."/>
            <person name="Kuhn J.M.M."/>
            <person name="Haberer G."/>
            <person name="Tellier A."/>
        </authorList>
    </citation>
    <scope>NUCLEOTIDE SEQUENCE</scope>
    <source>
        <tissue evidence="3">Mature leaves</tissue>
    </source>
</reference>
<dbReference type="Gene3D" id="1.25.10.10">
    <property type="entry name" value="Leucine-rich Repeat Variant"/>
    <property type="match status" value="1"/>
</dbReference>
<protein>
    <recommendedName>
        <fullName evidence="2">LRRK2 ARM repeat domain-containing protein</fullName>
    </recommendedName>
</protein>
<accession>A0A6N2BKB8</accession>
<dbReference type="InterPro" id="IPR016024">
    <property type="entry name" value="ARM-type_fold"/>
</dbReference>
<dbReference type="InterPro" id="IPR000225">
    <property type="entry name" value="Armadillo"/>
</dbReference>
<dbReference type="PANTHER" id="PTHR22895:SF0">
    <property type="entry name" value="ARMADILLO REPEAT-CONTAINING PROTEIN 6"/>
    <property type="match status" value="1"/>
</dbReference>
<organism evidence="3">
    <name type="scientific">Solanum chilense</name>
    <name type="common">Tomato</name>
    <name type="synonym">Lycopersicon chilense</name>
    <dbReference type="NCBI Taxonomy" id="4083"/>
    <lineage>
        <taxon>Eukaryota</taxon>
        <taxon>Viridiplantae</taxon>
        <taxon>Streptophyta</taxon>
        <taxon>Embryophyta</taxon>
        <taxon>Tracheophyta</taxon>
        <taxon>Spermatophyta</taxon>
        <taxon>Magnoliopsida</taxon>
        <taxon>eudicotyledons</taxon>
        <taxon>Gunneridae</taxon>
        <taxon>Pentapetalae</taxon>
        <taxon>asterids</taxon>
        <taxon>lamiids</taxon>
        <taxon>Solanales</taxon>
        <taxon>Solanaceae</taxon>
        <taxon>Solanoideae</taxon>
        <taxon>Solaneae</taxon>
        <taxon>Solanum</taxon>
        <taxon>Solanum subgen. Lycopersicon</taxon>
    </lineage>
</organism>
<evidence type="ECO:0000259" key="2">
    <source>
        <dbReference type="Pfam" id="PF23744"/>
    </source>
</evidence>
<keyword evidence="1" id="KW-0677">Repeat</keyword>
<proteinExistence type="predicted"/>
<dbReference type="InterPro" id="IPR056597">
    <property type="entry name" value="ARM_LRRK2"/>
</dbReference>
<feature type="domain" description="LRRK2 ARM repeat" evidence="2">
    <location>
        <begin position="310"/>
        <end position="452"/>
    </location>
</feature>
<dbReference type="InterPro" id="IPR011989">
    <property type="entry name" value="ARM-like"/>
</dbReference>
<dbReference type="EMBL" id="RXGB01002464">
    <property type="protein sequence ID" value="TMW95024.1"/>
    <property type="molecule type" value="Genomic_DNA"/>
</dbReference>
<dbReference type="AlphaFoldDB" id="A0A6N2BKB8"/>